<keyword evidence="2" id="KW-1133">Transmembrane helix</keyword>
<reference evidence="4" key="1">
    <citation type="journal article" date="2013" name="Genetics">
        <title>The draft genome and transcriptome of Panagrellus redivivus are shaped by the harsh demands of a free-living lifestyle.</title>
        <authorList>
            <person name="Srinivasan J."/>
            <person name="Dillman A.R."/>
            <person name="Macchietto M.G."/>
            <person name="Heikkinen L."/>
            <person name="Lakso M."/>
            <person name="Fracchia K.M."/>
            <person name="Antoshechkin I."/>
            <person name="Mortazavi A."/>
            <person name="Wong G."/>
            <person name="Sternberg P.W."/>
        </authorList>
    </citation>
    <scope>NUCLEOTIDE SEQUENCE [LARGE SCALE GENOMIC DNA]</scope>
    <source>
        <strain evidence="4">MT8872</strain>
    </source>
</reference>
<proteinExistence type="predicted"/>
<keyword evidence="4" id="KW-1185">Reference proteome</keyword>
<evidence type="ECO:0000256" key="3">
    <source>
        <dbReference type="SAM" id="SignalP"/>
    </source>
</evidence>
<feature type="compositionally biased region" description="Low complexity" evidence="1">
    <location>
        <begin position="202"/>
        <end position="213"/>
    </location>
</feature>
<keyword evidence="2" id="KW-0812">Transmembrane</keyword>
<accession>A0A7E4WC87</accession>
<dbReference type="AlphaFoldDB" id="A0A7E4WC87"/>
<dbReference type="WBParaSite" id="Pan_g952.t1">
    <property type="protein sequence ID" value="Pan_g952.t1"/>
    <property type="gene ID" value="Pan_g952"/>
</dbReference>
<feature type="chain" id="PRO_5028896297" evidence="3">
    <location>
        <begin position="20"/>
        <end position="239"/>
    </location>
</feature>
<reference evidence="5" key="2">
    <citation type="submission" date="2020-10" db="UniProtKB">
        <authorList>
            <consortium name="WormBaseParasite"/>
        </authorList>
    </citation>
    <scope>IDENTIFICATION</scope>
</reference>
<keyword evidence="3" id="KW-0732">Signal</keyword>
<keyword evidence="2" id="KW-0472">Membrane</keyword>
<feature type="signal peptide" evidence="3">
    <location>
        <begin position="1"/>
        <end position="19"/>
    </location>
</feature>
<dbReference type="Proteomes" id="UP000492821">
    <property type="component" value="Unassembled WGS sequence"/>
</dbReference>
<feature type="region of interest" description="Disordered" evidence="1">
    <location>
        <begin position="190"/>
        <end position="239"/>
    </location>
</feature>
<evidence type="ECO:0000256" key="2">
    <source>
        <dbReference type="SAM" id="Phobius"/>
    </source>
</evidence>
<feature type="compositionally biased region" description="Polar residues" evidence="1">
    <location>
        <begin position="190"/>
        <end position="201"/>
    </location>
</feature>
<name>A0A7E4WC87_PANRE</name>
<feature type="transmembrane region" description="Helical" evidence="2">
    <location>
        <begin position="153"/>
        <end position="175"/>
    </location>
</feature>
<protein>
    <submittedName>
        <fullName evidence="5">Uncharacterized protein</fullName>
    </submittedName>
</protein>
<evidence type="ECO:0000313" key="5">
    <source>
        <dbReference type="WBParaSite" id="Pan_g952.t1"/>
    </source>
</evidence>
<sequence length="239" mass="26859">MRFELIFAIAFDIASRCTAEVEFEEGVSQVIFYKDDIMHLFVYNENHKSGNISVCFEASPETLTPRCPEGYAELYVSIKRSQKVLTFDITRDSRILDDVDNVIEGELQFRDDGSIEVVVEEQPDLITVSIANAHVFDPKKSVEITRQKCKKRLYWIIFGVCVVAVLMIIGFTVGICCCYKRRTRTHTLTEENQSVLPQNDKPSVSGPSVSGPSMSTKAATPEEQVQLLSVKPYSPAFNG</sequence>
<evidence type="ECO:0000256" key="1">
    <source>
        <dbReference type="SAM" id="MobiDB-lite"/>
    </source>
</evidence>
<organism evidence="4 5">
    <name type="scientific">Panagrellus redivivus</name>
    <name type="common">Microworm</name>
    <dbReference type="NCBI Taxonomy" id="6233"/>
    <lineage>
        <taxon>Eukaryota</taxon>
        <taxon>Metazoa</taxon>
        <taxon>Ecdysozoa</taxon>
        <taxon>Nematoda</taxon>
        <taxon>Chromadorea</taxon>
        <taxon>Rhabditida</taxon>
        <taxon>Tylenchina</taxon>
        <taxon>Panagrolaimomorpha</taxon>
        <taxon>Panagrolaimoidea</taxon>
        <taxon>Panagrolaimidae</taxon>
        <taxon>Panagrellus</taxon>
    </lineage>
</organism>
<evidence type="ECO:0000313" key="4">
    <source>
        <dbReference type="Proteomes" id="UP000492821"/>
    </source>
</evidence>